<reference evidence="4 5" key="1">
    <citation type="journal article" date="2016" name="Front. Microbiol.">
        <title>Comprehensive Phylogenetic Analysis of Bovine Non-aureus Staphylococci Species Based on Whole-Genome Sequencing.</title>
        <authorList>
            <person name="Naushad S."/>
            <person name="Barkema H.W."/>
            <person name="Luby C."/>
            <person name="Condas L.A."/>
            <person name="Nobrega D.B."/>
            <person name="Carson D.A."/>
            <person name="De Buck J."/>
        </authorList>
    </citation>
    <scope>NUCLEOTIDE SEQUENCE [LARGE SCALE GENOMIC DNA]</scope>
    <source>
        <strain evidence="4 5">SNUC 2993</strain>
    </source>
</reference>
<dbReference type="InterPro" id="IPR022742">
    <property type="entry name" value="Hydrolase_4"/>
</dbReference>
<dbReference type="AlphaFoldDB" id="A0A2T4Q176"/>
<dbReference type="STRING" id="1194526.A284_11120"/>
<evidence type="ECO:0000256" key="1">
    <source>
        <dbReference type="PIRSR" id="PIRSR017388-1"/>
    </source>
</evidence>
<comment type="caution">
    <text evidence="4">The sequence shown here is derived from an EMBL/GenBank/DDBJ whole genome shotgun (WGS) entry which is preliminary data.</text>
</comment>
<proteinExistence type="predicted"/>
<feature type="domain" description="Serine aminopeptidase S33" evidence="3">
    <location>
        <begin position="16"/>
        <end position="224"/>
    </location>
</feature>
<evidence type="ECO:0000256" key="2">
    <source>
        <dbReference type="PIRSR" id="PIRSR017388-3"/>
    </source>
</evidence>
<feature type="active site" description="Nucleophile" evidence="1">
    <location>
        <position position="95"/>
    </location>
</feature>
<dbReference type="Pfam" id="PF12146">
    <property type="entry name" value="Hydrolase_4"/>
    <property type="match status" value="1"/>
</dbReference>
<dbReference type="InterPro" id="IPR029058">
    <property type="entry name" value="AB_hydrolase_fold"/>
</dbReference>
<dbReference type="GO" id="GO:0052689">
    <property type="term" value="F:carboxylic ester hydrolase activity"/>
    <property type="evidence" value="ECO:0007669"/>
    <property type="project" value="InterPro"/>
</dbReference>
<dbReference type="InterPro" id="IPR012354">
    <property type="entry name" value="Esterase_lipase"/>
</dbReference>
<sequence>MMNIKSPSPLYLKGTSQQAILLLHSFTGTVKDVKHLATTLNEQGFTCYVPNYPGHGLPVTQFIKYDVNDWWACVQEAYQFLKKEGYEVINAAGVSLGGLFTLRLAENVELNRIVVMSAPSEKTEAGIAWRLEKYGKRMNQIMRLSEDESVESLAQIDQYQDEIKVFQGVINDIMSNLHDIKSTARILYGGQDEAAYEESAHYIFNQISSDNKSIQDFPLNQHLMTHGEGRDELEQDIVEFFTQK</sequence>
<feature type="site" description="Important for substrate specificity" evidence="2">
    <location>
        <position position="141"/>
    </location>
</feature>
<evidence type="ECO:0000313" key="4">
    <source>
        <dbReference type="EMBL" id="PTI51422.1"/>
    </source>
</evidence>
<dbReference type="EMBL" id="PZEV01000013">
    <property type="protein sequence ID" value="PTI51422.1"/>
    <property type="molecule type" value="Genomic_DNA"/>
</dbReference>
<accession>A0A2T4Q176</accession>
<name>A0A2T4Q176_STAWA</name>
<feature type="active site" description="Charge relay system" evidence="1">
    <location>
        <position position="222"/>
    </location>
</feature>
<dbReference type="SUPFAM" id="SSF53474">
    <property type="entry name" value="alpha/beta-Hydrolases"/>
    <property type="match status" value="1"/>
</dbReference>
<dbReference type="Proteomes" id="UP000240717">
    <property type="component" value="Unassembled WGS sequence"/>
</dbReference>
<feature type="active site" description="Charge relay system" evidence="1">
    <location>
        <position position="192"/>
    </location>
</feature>
<dbReference type="PIRSF" id="PIRSF017388">
    <property type="entry name" value="Esterase_lipase"/>
    <property type="match status" value="1"/>
</dbReference>
<organism evidence="4 5">
    <name type="scientific">Staphylococcus warneri</name>
    <dbReference type="NCBI Taxonomy" id="1292"/>
    <lineage>
        <taxon>Bacteria</taxon>
        <taxon>Bacillati</taxon>
        <taxon>Bacillota</taxon>
        <taxon>Bacilli</taxon>
        <taxon>Bacillales</taxon>
        <taxon>Staphylococcaceae</taxon>
        <taxon>Staphylococcus</taxon>
    </lineage>
</organism>
<protein>
    <submittedName>
        <fullName evidence="4">Carboxylesterase</fullName>
    </submittedName>
</protein>
<dbReference type="Gene3D" id="3.40.50.1820">
    <property type="entry name" value="alpha/beta hydrolase"/>
    <property type="match status" value="1"/>
</dbReference>
<evidence type="ECO:0000313" key="5">
    <source>
        <dbReference type="Proteomes" id="UP000240717"/>
    </source>
</evidence>
<evidence type="ECO:0000259" key="3">
    <source>
        <dbReference type="Pfam" id="PF12146"/>
    </source>
</evidence>
<dbReference type="ESTHER" id="stawa-c4wb67">
    <property type="family name" value="CarbLipBact_1"/>
</dbReference>
<gene>
    <name evidence="4" type="ORF">BU085_05370</name>
</gene>